<dbReference type="GO" id="GO:0004370">
    <property type="term" value="F:glycerol kinase activity"/>
    <property type="evidence" value="ECO:0007669"/>
    <property type="project" value="UniProtKB-UniRule"/>
</dbReference>
<evidence type="ECO:0000256" key="2">
    <source>
        <dbReference type="ARBA" id="ARBA00009156"/>
    </source>
</evidence>
<dbReference type="GO" id="GO:0005524">
    <property type="term" value="F:ATP binding"/>
    <property type="evidence" value="ECO:0007669"/>
    <property type="project" value="UniProtKB-UniRule"/>
</dbReference>
<reference evidence="12 13" key="1">
    <citation type="submission" date="2019-06" db="EMBL/GenBank/DDBJ databases">
        <title>Whole genome shotgun sequence of Halomonas halmophila NBRC 15537.</title>
        <authorList>
            <person name="Hosoyama A."/>
            <person name="Uohara A."/>
            <person name="Ohji S."/>
            <person name="Ichikawa N."/>
        </authorList>
    </citation>
    <scope>NUCLEOTIDE SEQUENCE [LARGE SCALE GENOMIC DNA]</scope>
    <source>
        <strain evidence="12 13">NBRC 15537</strain>
    </source>
</reference>
<gene>
    <name evidence="12" type="primary">glpK1</name>
    <name evidence="9" type="synonym">glpK</name>
    <name evidence="12" type="ORF">HHA01_09080</name>
</gene>
<feature type="binding site" evidence="9">
    <location>
        <position position="134"/>
    </location>
    <ligand>
        <name>glycerol</name>
        <dbReference type="ChEBI" id="CHEBI:17754"/>
    </ligand>
</feature>
<dbReference type="PROSITE" id="PS00933">
    <property type="entry name" value="FGGY_KINASES_1"/>
    <property type="match status" value="1"/>
</dbReference>
<dbReference type="InterPro" id="IPR043129">
    <property type="entry name" value="ATPase_NBD"/>
</dbReference>
<evidence type="ECO:0000259" key="11">
    <source>
        <dbReference type="Pfam" id="PF02782"/>
    </source>
</evidence>
<dbReference type="AlphaFoldDB" id="A0A4Y4F471"/>
<feature type="domain" description="Carbohydrate kinase FGGY C-terminal" evidence="11">
    <location>
        <begin position="261"/>
        <end position="446"/>
    </location>
</feature>
<protein>
    <recommendedName>
        <fullName evidence="9">Glycerol kinase</fullName>
        <ecNumber evidence="9">2.7.1.30</ecNumber>
    </recommendedName>
    <alternativeName>
        <fullName evidence="9">ATP:glycerol 3-phosphotransferase</fullName>
    </alternativeName>
    <alternativeName>
        <fullName evidence="9">Glycerokinase</fullName>
        <shortName evidence="9">GK</shortName>
    </alternativeName>
</protein>
<comment type="similarity">
    <text evidence="2 9">Belongs to the FGGY kinase family.</text>
</comment>
<feature type="binding site" evidence="9">
    <location>
        <position position="83"/>
    </location>
    <ligand>
        <name>sn-glycerol 3-phosphate</name>
        <dbReference type="ChEBI" id="CHEBI:57597"/>
    </ligand>
</feature>
<dbReference type="FunFam" id="3.30.420.40:FF:000007">
    <property type="entry name" value="Glycerol kinase"/>
    <property type="match status" value="1"/>
</dbReference>
<evidence type="ECO:0000256" key="9">
    <source>
        <dbReference type="HAMAP-Rule" id="MF_00186"/>
    </source>
</evidence>
<sequence>MASYLLAIDQGTTSSRAIVFNREGNVVLTAQREFEQWFPQDGWVEHDPEAIWETVVATCREAIERLEGGVELIDGIGITNQRETTLVWDRKTGKPLYNAIVWQDRRTADACERLREAGHAEDLQARTGLLIDPYFSASKLAWILDNVPGARERAERGELAFGTVDTFLIWRLTGGKVHATDATNASRTALFNIHEQCWDATLLERFDIPESLLPEVKDSSDDFGRADAEWLGTELPIAGVAGDQQAALVGQACFTPGMGKSTYGTGCFMIVNMGQEAGISRNRLLTTVGYRLNGVPTYAMEGSIFVAGATVQWLRDGLQLFADAAETEALASKTRRGHSVYLVPAFTGLGAPHWDPKARGAILGLTRDTGIAEIVAAGLQAVCYQTRDLQVCMNDDMSAGSNTLRVDGGMVGNNWVMQFLADMLGVQVDRPTVLETTALGAAYLAGLHLGWYRNLDEIAGLWRCERSFHPAMEEEERSRLYAGWLEAVDRVRTSPGEHDSSH</sequence>
<keyword evidence="6 9" id="KW-0319">Glycerol metabolism</keyword>
<dbReference type="CDD" id="cd07786">
    <property type="entry name" value="FGGY_EcGK_like"/>
    <property type="match status" value="1"/>
</dbReference>
<dbReference type="Proteomes" id="UP000319812">
    <property type="component" value="Unassembled WGS sequence"/>
</dbReference>
<dbReference type="Gene3D" id="3.30.420.40">
    <property type="match status" value="2"/>
</dbReference>
<feature type="domain" description="Carbohydrate kinase FGGY N-terminal" evidence="10">
    <location>
        <begin position="4"/>
        <end position="250"/>
    </location>
</feature>
<evidence type="ECO:0000256" key="1">
    <source>
        <dbReference type="ARBA" id="ARBA00005190"/>
    </source>
</evidence>
<feature type="binding site" evidence="9">
    <location>
        <position position="134"/>
    </location>
    <ligand>
        <name>sn-glycerol 3-phosphate</name>
        <dbReference type="ChEBI" id="CHEBI:57597"/>
    </ligand>
</feature>
<comment type="pathway">
    <text evidence="1 9">Polyol metabolism; glycerol degradation via glycerol kinase pathway; sn-glycerol 3-phosphate from glycerol: step 1/1.</text>
</comment>
<dbReference type="PANTHER" id="PTHR10196:SF78">
    <property type="entry name" value="GLYCEROL KINASE"/>
    <property type="match status" value="1"/>
</dbReference>
<feature type="binding site" evidence="9">
    <location>
        <position position="82"/>
    </location>
    <ligand>
        <name>glycerol</name>
        <dbReference type="ChEBI" id="CHEBI:17754"/>
    </ligand>
</feature>
<dbReference type="GO" id="GO:0005829">
    <property type="term" value="C:cytosol"/>
    <property type="evidence" value="ECO:0007669"/>
    <property type="project" value="TreeGrafter"/>
</dbReference>
<feature type="binding site" evidence="9">
    <location>
        <position position="413"/>
    </location>
    <ligand>
        <name>ADP</name>
        <dbReference type="ChEBI" id="CHEBI:456216"/>
    </ligand>
</feature>
<dbReference type="EMBL" id="BJOC01000013">
    <property type="protein sequence ID" value="GED21931.1"/>
    <property type="molecule type" value="Genomic_DNA"/>
</dbReference>
<dbReference type="UniPathway" id="UPA00618">
    <property type="reaction ID" value="UER00672"/>
</dbReference>
<keyword evidence="3 9" id="KW-0808">Transferase</keyword>
<feature type="binding site" evidence="9">
    <location>
        <position position="243"/>
    </location>
    <ligand>
        <name>glycerol</name>
        <dbReference type="ChEBI" id="CHEBI:17754"/>
    </ligand>
</feature>
<evidence type="ECO:0000259" key="10">
    <source>
        <dbReference type="Pfam" id="PF00370"/>
    </source>
</evidence>
<evidence type="ECO:0000256" key="6">
    <source>
        <dbReference type="ARBA" id="ARBA00022798"/>
    </source>
</evidence>
<dbReference type="GO" id="GO:0019563">
    <property type="term" value="P:glycerol catabolic process"/>
    <property type="evidence" value="ECO:0007669"/>
    <property type="project" value="UniProtKB-UniRule"/>
</dbReference>
<feature type="binding site" evidence="9">
    <location>
        <position position="409"/>
    </location>
    <ligand>
        <name>ATP</name>
        <dbReference type="ChEBI" id="CHEBI:30616"/>
    </ligand>
</feature>
<dbReference type="Pfam" id="PF02782">
    <property type="entry name" value="FGGY_C"/>
    <property type="match status" value="1"/>
</dbReference>
<feature type="binding site" evidence="9">
    <location>
        <position position="83"/>
    </location>
    <ligand>
        <name>glycerol</name>
        <dbReference type="ChEBI" id="CHEBI:17754"/>
    </ligand>
</feature>
<dbReference type="NCBIfam" id="NF000756">
    <property type="entry name" value="PRK00047.1"/>
    <property type="match status" value="1"/>
</dbReference>
<feature type="binding site" evidence="9">
    <location>
        <position position="308"/>
    </location>
    <ligand>
        <name>ATP</name>
        <dbReference type="ChEBI" id="CHEBI:30616"/>
    </ligand>
</feature>
<evidence type="ECO:0000256" key="7">
    <source>
        <dbReference type="ARBA" id="ARBA00022840"/>
    </source>
</evidence>
<dbReference type="GO" id="GO:0006072">
    <property type="term" value="P:glycerol-3-phosphate metabolic process"/>
    <property type="evidence" value="ECO:0007669"/>
    <property type="project" value="InterPro"/>
</dbReference>
<dbReference type="PANTHER" id="PTHR10196">
    <property type="entry name" value="SUGAR KINASE"/>
    <property type="match status" value="1"/>
</dbReference>
<feature type="binding site" evidence="9">
    <location>
        <position position="243"/>
    </location>
    <ligand>
        <name>sn-glycerol 3-phosphate</name>
        <dbReference type="ChEBI" id="CHEBI:57597"/>
    </ligand>
</feature>
<dbReference type="EC" id="2.7.1.30" evidence="9"/>
<evidence type="ECO:0000313" key="13">
    <source>
        <dbReference type="Proteomes" id="UP000319812"/>
    </source>
</evidence>
<comment type="catalytic activity">
    <reaction evidence="8 9">
        <text>glycerol + ATP = sn-glycerol 3-phosphate + ADP + H(+)</text>
        <dbReference type="Rhea" id="RHEA:21644"/>
        <dbReference type="ChEBI" id="CHEBI:15378"/>
        <dbReference type="ChEBI" id="CHEBI:17754"/>
        <dbReference type="ChEBI" id="CHEBI:30616"/>
        <dbReference type="ChEBI" id="CHEBI:57597"/>
        <dbReference type="ChEBI" id="CHEBI:456216"/>
        <dbReference type="EC" id="2.7.1.30"/>
    </reaction>
</comment>
<dbReference type="InterPro" id="IPR000577">
    <property type="entry name" value="Carb_kinase_FGGY"/>
</dbReference>
<feature type="binding site" evidence="9">
    <location>
        <position position="409"/>
    </location>
    <ligand>
        <name>ADP</name>
        <dbReference type="ChEBI" id="CHEBI:456216"/>
    </ligand>
</feature>
<proteinExistence type="inferred from homology"/>
<feature type="binding site" evidence="9">
    <location>
        <position position="265"/>
    </location>
    <ligand>
        <name>ATP</name>
        <dbReference type="ChEBI" id="CHEBI:30616"/>
    </ligand>
</feature>
<feature type="binding site" evidence="9">
    <location>
        <position position="244"/>
    </location>
    <ligand>
        <name>glycerol</name>
        <dbReference type="ChEBI" id="CHEBI:17754"/>
    </ligand>
</feature>
<evidence type="ECO:0000256" key="8">
    <source>
        <dbReference type="ARBA" id="ARBA00052101"/>
    </source>
</evidence>
<dbReference type="OrthoDB" id="9805576at2"/>
<dbReference type="InterPro" id="IPR018485">
    <property type="entry name" value="FGGY_C"/>
</dbReference>
<feature type="binding site" evidence="9">
    <location>
        <position position="312"/>
    </location>
    <ligand>
        <name>ATP</name>
        <dbReference type="ChEBI" id="CHEBI:30616"/>
    </ligand>
</feature>
<dbReference type="SUPFAM" id="SSF53067">
    <property type="entry name" value="Actin-like ATPase domain"/>
    <property type="match status" value="2"/>
</dbReference>
<feature type="binding site" evidence="9">
    <location>
        <position position="82"/>
    </location>
    <ligand>
        <name>sn-glycerol 3-phosphate</name>
        <dbReference type="ChEBI" id="CHEBI:57597"/>
    </ligand>
</feature>
<comment type="caution">
    <text evidence="12">The sequence shown here is derived from an EMBL/GenBank/DDBJ whole genome shotgun (WGS) entry which is preliminary data.</text>
</comment>
<dbReference type="HAMAP" id="MF_00186">
    <property type="entry name" value="Glycerol_kin"/>
    <property type="match status" value="1"/>
</dbReference>
<comment type="activity regulation">
    <text evidence="9">Inhibited by fructose 1,6-bisphosphate (FBP).</text>
</comment>
<dbReference type="FunFam" id="3.30.420.40:FF:000008">
    <property type="entry name" value="Glycerol kinase"/>
    <property type="match status" value="1"/>
</dbReference>
<name>A0A4Y4F471_9GAMM</name>
<keyword evidence="4 9" id="KW-0547">Nucleotide-binding</keyword>
<comment type="function">
    <text evidence="9">Key enzyme in the regulation of glycerol uptake and metabolism. Catalyzes the phosphorylation of glycerol to yield sn-glycerol 3-phosphate.</text>
</comment>
<evidence type="ECO:0000313" key="12">
    <source>
        <dbReference type="EMBL" id="GED21931.1"/>
    </source>
</evidence>
<evidence type="ECO:0000256" key="5">
    <source>
        <dbReference type="ARBA" id="ARBA00022777"/>
    </source>
</evidence>
<dbReference type="InterPro" id="IPR018484">
    <property type="entry name" value="FGGY_N"/>
</dbReference>
<dbReference type="InterPro" id="IPR018483">
    <property type="entry name" value="Carb_kinase_FGGY_CS"/>
</dbReference>
<dbReference type="PIRSF" id="PIRSF000538">
    <property type="entry name" value="GlpK"/>
    <property type="match status" value="1"/>
</dbReference>
<dbReference type="Pfam" id="PF00370">
    <property type="entry name" value="FGGY_N"/>
    <property type="match status" value="1"/>
</dbReference>
<accession>A0A4Y4F471</accession>
<feature type="binding site" evidence="9">
    <location>
        <position position="265"/>
    </location>
    <ligand>
        <name>ADP</name>
        <dbReference type="ChEBI" id="CHEBI:456216"/>
    </ligand>
</feature>
<feature type="binding site" evidence="9">
    <location>
        <position position="16"/>
    </location>
    <ligand>
        <name>ADP</name>
        <dbReference type="ChEBI" id="CHEBI:456216"/>
    </ligand>
</feature>
<feature type="binding site" evidence="9">
    <location>
        <position position="12"/>
    </location>
    <ligand>
        <name>ADP</name>
        <dbReference type="ChEBI" id="CHEBI:456216"/>
    </ligand>
</feature>
<keyword evidence="13" id="KW-1185">Reference proteome</keyword>
<keyword evidence="7 9" id="KW-0067">ATP-binding</keyword>
<evidence type="ECO:0000256" key="3">
    <source>
        <dbReference type="ARBA" id="ARBA00022679"/>
    </source>
</evidence>
<feature type="binding site" evidence="9">
    <location>
        <position position="12"/>
    </location>
    <ligand>
        <name>sn-glycerol 3-phosphate</name>
        <dbReference type="ChEBI" id="CHEBI:57597"/>
    </ligand>
</feature>
<keyword evidence="5 9" id="KW-0418">Kinase</keyword>
<dbReference type="RefSeq" id="WP_141318200.1">
    <property type="nucleotide sequence ID" value="NZ_BJOC01000013.1"/>
</dbReference>
<dbReference type="InterPro" id="IPR005999">
    <property type="entry name" value="Glycerol_kin"/>
</dbReference>
<feature type="binding site" evidence="9">
    <location>
        <position position="308"/>
    </location>
    <ligand>
        <name>ADP</name>
        <dbReference type="ChEBI" id="CHEBI:456216"/>
    </ligand>
</feature>
<feature type="binding site" evidence="9">
    <location>
        <position position="12"/>
    </location>
    <ligand>
        <name>ATP</name>
        <dbReference type="ChEBI" id="CHEBI:30616"/>
    </ligand>
</feature>
<feature type="binding site" evidence="9">
    <location>
        <position position="14"/>
    </location>
    <ligand>
        <name>ATP</name>
        <dbReference type="ChEBI" id="CHEBI:30616"/>
    </ligand>
</feature>
<feature type="binding site" evidence="9">
    <location>
        <position position="13"/>
    </location>
    <ligand>
        <name>ATP</name>
        <dbReference type="ChEBI" id="CHEBI:30616"/>
    </ligand>
</feature>
<dbReference type="NCBIfam" id="TIGR01311">
    <property type="entry name" value="glycerol_kin"/>
    <property type="match status" value="1"/>
</dbReference>
<organism evidence="12 13">
    <name type="scientific">Halomonas halmophila</name>
    <dbReference type="NCBI Taxonomy" id="252"/>
    <lineage>
        <taxon>Bacteria</taxon>
        <taxon>Pseudomonadati</taxon>
        <taxon>Pseudomonadota</taxon>
        <taxon>Gammaproteobacteria</taxon>
        <taxon>Oceanospirillales</taxon>
        <taxon>Halomonadaceae</taxon>
        <taxon>Halomonas</taxon>
    </lineage>
</organism>
<evidence type="ECO:0000256" key="4">
    <source>
        <dbReference type="ARBA" id="ARBA00022741"/>
    </source>
</evidence>